<reference evidence="1 2" key="1">
    <citation type="submission" date="2019-12" db="EMBL/GenBank/DDBJ databases">
        <title>Genomic-based taxomic classification of the family Erythrobacteraceae.</title>
        <authorList>
            <person name="Xu L."/>
        </authorList>
    </citation>
    <scope>NUCLEOTIDE SEQUENCE [LARGE SCALE GENOMIC DNA]</scope>
    <source>
        <strain evidence="1 2">DSM 16225</strain>
    </source>
</reference>
<evidence type="ECO:0000313" key="2">
    <source>
        <dbReference type="Proteomes" id="UP000444185"/>
    </source>
</evidence>
<proteinExistence type="predicted"/>
<evidence type="ECO:0000313" key="1">
    <source>
        <dbReference type="EMBL" id="MXO51050.1"/>
    </source>
</evidence>
<name>A0A844XYG8_9SPHN</name>
<comment type="caution">
    <text evidence="1">The sequence shown here is derived from an EMBL/GenBank/DDBJ whole genome shotgun (WGS) entry which is preliminary data.</text>
</comment>
<dbReference type="Proteomes" id="UP000444185">
    <property type="component" value="Unassembled WGS sequence"/>
</dbReference>
<dbReference type="AlphaFoldDB" id="A0A844XYG8"/>
<dbReference type="RefSeq" id="WP_160607584.1">
    <property type="nucleotide sequence ID" value="NZ_WTYF01000004.1"/>
</dbReference>
<protein>
    <submittedName>
        <fullName evidence="1">Uncharacterized protein</fullName>
    </submittedName>
</protein>
<sequence length="76" mass="8239">MDLNFEYAAHQRALMNATAATNVDARLAKLEQAARIAGRISAFQHGLGAAAACAWSKAQLTPKKHRKPDEAPQIVR</sequence>
<dbReference type="EMBL" id="WTYF01000004">
    <property type="protein sequence ID" value="MXO51050.1"/>
    <property type="molecule type" value="Genomic_DNA"/>
</dbReference>
<gene>
    <name evidence="1" type="ORF">GRI42_07015</name>
</gene>
<organism evidence="1 2">
    <name type="scientific">Qipengyuania gaetbuli</name>
    <dbReference type="NCBI Taxonomy" id="266952"/>
    <lineage>
        <taxon>Bacteria</taxon>
        <taxon>Pseudomonadati</taxon>
        <taxon>Pseudomonadota</taxon>
        <taxon>Alphaproteobacteria</taxon>
        <taxon>Sphingomonadales</taxon>
        <taxon>Erythrobacteraceae</taxon>
        <taxon>Qipengyuania</taxon>
    </lineage>
</organism>
<dbReference type="OrthoDB" id="7474829at2"/>
<keyword evidence="2" id="KW-1185">Reference proteome</keyword>
<accession>A0A844XYG8</accession>